<dbReference type="AlphaFoldDB" id="A0A2P2PJL4"/>
<accession>A0A2P2PJL4</accession>
<feature type="chain" id="PRO_5015131803" evidence="1">
    <location>
        <begin position="19"/>
        <end position="52"/>
    </location>
</feature>
<dbReference type="EMBL" id="GGEC01074449">
    <property type="protein sequence ID" value="MBX54933.1"/>
    <property type="molecule type" value="Transcribed_RNA"/>
</dbReference>
<sequence>MITSFLVCVGVCVCVASCLCVMGEREKGRQNGESQLGLFWLQRNKQRKEKGK</sequence>
<organism evidence="2">
    <name type="scientific">Rhizophora mucronata</name>
    <name type="common">Asiatic mangrove</name>
    <dbReference type="NCBI Taxonomy" id="61149"/>
    <lineage>
        <taxon>Eukaryota</taxon>
        <taxon>Viridiplantae</taxon>
        <taxon>Streptophyta</taxon>
        <taxon>Embryophyta</taxon>
        <taxon>Tracheophyta</taxon>
        <taxon>Spermatophyta</taxon>
        <taxon>Magnoliopsida</taxon>
        <taxon>eudicotyledons</taxon>
        <taxon>Gunneridae</taxon>
        <taxon>Pentapetalae</taxon>
        <taxon>rosids</taxon>
        <taxon>fabids</taxon>
        <taxon>Malpighiales</taxon>
        <taxon>Rhizophoraceae</taxon>
        <taxon>Rhizophora</taxon>
    </lineage>
</organism>
<feature type="signal peptide" evidence="1">
    <location>
        <begin position="1"/>
        <end position="18"/>
    </location>
</feature>
<protein>
    <submittedName>
        <fullName evidence="2">Uncharacterized protein</fullName>
    </submittedName>
</protein>
<proteinExistence type="predicted"/>
<reference evidence="2" key="1">
    <citation type="submission" date="2018-02" db="EMBL/GenBank/DDBJ databases">
        <title>Rhizophora mucronata_Transcriptome.</title>
        <authorList>
            <person name="Meera S.P."/>
            <person name="Sreeshan A."/>
            <person name="Augustine A."/>
        </authorList>
    </citation>
    <scope>NUCLEOTIDE SEQUENCE</scope>
    <source>
        <tissue evidence="2">Leaf</tissue>
    </source>
</reference>
<evidence type="ECO:0000256" key="1">
    <source>
        <dbReference type="SAM" id="SignalP"/>
    </source>
</evidence>
<name>A0A2P2PJL4_RHIMU</name>
<evidence type="ECO:0000313" key="2">
    <source>
        <dbReference type="EMBL" id="MBX54933.1"/>
    </source>
</evidence>
<keyword evidence="1" id="KW-0732">Signal</keyword>